<dbReference type="Proteomes" id="UP000191901">
    <property type="component" value="Chromosome"/>
</dbReference>
<dbReference type="AlphaFoldDB" id="A0A1Z3HJK3"/>
<evidence type="ECO:0000313" key="3">
    <source>
        <dbReference type="Proteomes" id="UP000191901"/>
    </source>
</evidence>
<keyword evidence="1" id="KW-0812">Transmembrane</keyword>
<dbReference type="OrthoDB" id="461706at2"/>
<dbReference type="KEGG" id="hhg:XM38_014200"/>
<feature type="transmembrane region" description="Helical" evidence="1">
    <location>
        <begin position="77"/>
        <end position="98"/>
    </location>
</feature>
<reference evidence="2 3" key="1">
    <citation type="journal article" date="2016" name="Biochim. Biophys. Acta">
        <title>Characterization of red-shifted phycobilisomes isolated from the chlorophyll f-containing cyanobacterium Halomicronema hongdechloris.</title>
        <authorList>
            <person name="Li Y."/>
            <person name="Lin Y."/>
            <person name="Garvey C.J."/>
            <person name="Birch D."/>
            <person name="Corkery R.W."/>
            <person name="Loughlin P.C."/>
            <person name="Scheer H."/>
            <person name="Willows R.D."/>
            <person name="Chen M."/>
        </authorList>
    </citation>
    <scope>NUCLEOTIDE SEQUENCE [LARGE SCALE GENOMIC DNA]</scope>
    <source>
        <strain evidence="2 3">C2206</strain>
    </source>
</reference>
<organism evidence="2 3">
    <name type="scientific">Halomicronema hongdechloris C2206</name>
    <dbReference type="NCBI Taxonomy" id="1641165"/>
    <lineage>
        <taxon>Bacteria</taxon>
        <taxon>Bacillati</taxon>
        <taxon>Cyanobacteriota</taxon>
        <taxon>Cyanophyceae</taxon>
        <taxon>Nodosilineales</taxon>
        <taxon>Nodosilineaceae</taxon>
        <taxon>Halomicronema</taxon>
    </lineage>
</organism>
<dbReference type="EMBL" id="CP021983">
    <property type="protein sequence ID" value="ASC70481.1"/>
    <property type="molecule type" value="Genomic_DNA"/>
</dbReference>
<feature type="transmembrane region" description="Helical" evidence="1">
    <location>
        <begin position="25"/>
        <end position="44"/>
    </location>
</feature>
<protein>
    <submittedName>
        <fullName evidence="2">Uncharacterized protein</fullName>
    </submittedName>
</protein>
<sequence length="112" mass="12517">MNHGSEYSPADRERRLYWDRHQVLGHYWLDLATGAILPVAAALAEMVYLLVWVSTDFLGGVPPLVALGWAVVQGDGAIILVFTAYFVLLAVQVASEFLTLRRFQSVQRTPSR</sequence>
<keyword evidence="1" id="KW-0472">Membrane</keyword>
<evidence type="ECO:0000256" key="1">
    <source>
        <dbReference type="SAM" id="Phobius"/>
    </source>
</evidence>
<evidence type="ECO:0000313" key="2">
    <source>
        <dbReference type="EMBL" id="ASC70481.1"/>
    </source>
</evidence>
<proteinExistence type="predicted"/>
<name>A0A1Z3HJK3_9CYAN</name>
<gene>
    <name evidence="2" type="ORF">XM38_014200</name>
</gene>
<keyword evidence="1" id="KW-1133">Transmembrane helix</keyword>
<accession>A0A1Z3HJK3</accession>
<feature type="transmembrane region" description="Helical" evidence="1">
    <location>
        <begin position="49"/>
        <end position="71"/>
    </location>
</feature>
<keyword evidence="3" id="KW-1185">Reference proteome</keyword>
<dbReference type="RefSeq" id="WP_088429379.1">
    <property type="nucleotide sequence ID" value="NZ_CP021983.2"/>
</dbReference>